<feature type="domain" description="Glutamine amidotransferase type-2" evidence="3">
    <location>
        <begin position="2"/>
        <end position="247"/>
    </location>
</feature>
<dbReference type="GO" id="GO:0016811">
    <property type="term" value="F:hydrolase activity, acting on carbon-nitrogen (but not peptide) bonds, in linear amides"/>
    <property type="evidence" value="ECO:0007669"/>
    <property type="project" value="UniProtKB-UniRule"/>
</dbReference>
<comment type="function">
    <text evidence="2">Catalyzes the hydrolysis of the gamma-glutamyl amide bond of hercynyl-gamma-L-glutamyl-L-cysteine sulfoxide to produce hercynylcysteine sulfoxide, a step in the biosynthesis pathway of ergothioneine.</text>
</comment>
<dbReference type="InterPro" id="IPR029055">
    <property type="entry name" value="Ntn_hydrolases_N"/>
</dbReference>
<dbReference type="KEGG" id="roz:CBI38_22560"/>
<dbReference type="Pfam" id="PF13230">
    <property type="entry name" value="GATase_4"/>
    <property type="match status" value="1"/>
</dbReference>
<dbReference type="SUPFAM" id="SSF56235">
    <property type="entry name" value="N-terminal nucleophile aminohydrolases (Ntn hydrolases)"/>
    <property type="match status" value="1"/>
</dbReference>
<keyword evidence="5" id="KW-1185">Reference proteome</keyword>
<accession>A0A2S2BZ58</accession>
<dbReference type="InterPro" id="IPR032889">
    <property type="entry name" value="EgtC_Actinobacteria"/>
</dbReference>
<dbReference type="InterPro" id="IPR052373">
    <property type="entry name" value="Gamma-glu_amide_hydrolase"/>
</dbReference>
<dbReference type="RefSeq" id="WP_109332420.1">
    <property type="nucleotide sequence ID" value="NZ_CP021354.1"/>
</dbReference>
<evidence type="ECO:0000313" key="4">
    <source>
        <dbReference type="EMBL" id="AWK73926.1"/>
    </source>
</evidence>
<dbReference type="Gene3D" id="3.60.20.10">
    <property type="entry name" value="Glutamine Phosphoribosylpyrophosphate, subunit 1, domain 1"/>
    <property type="match status" value="1"/>
</dbReference>
<reference evidence="4 5" key="1">
    <citation type="submission" date="2017-05" db="EMBL/GenBank/DDBJ databases">
        <title>Isolation of Rhodococcus sp. S2-17 biodegrading of BP-3.</title>
        <authorList>
            <person name="Lee Y."/>
            <person name="Kim K.H."/>
            <person name="Chun B.H."/>
            <person name="Jung H.S."/>
            <person name="Jeon C.O."/>
        </authorList>
    </citation>
    <scope>NUCLEOTIDE SEQUENCE [LARGE SCALE GENOMIC DNA]</scope>
    <source>
        <strain evidence="4 5">S2-17</strain>
    </source>
</reference>
<dbReference type="Proteomes" id="UP000245711">
    <property type="component" value="Chromosome"/>
</dbReference>
<comment type="catalytic activity">
    <reaction evidence="2">
        <text>gamma-L-glutamyl-hercynylcysteine S-oxide + H2O = S-(hercyn-2-yl)-L-cysteine S-oxide + L-glutamate</text>
        <dbReference type="Rhea" id="RHEA:42684"/>
        <dbReference type="ChEBI" id="CHEBI:15377"/>
        <dbReference type="ChEBI" id="CHEBI:29985"/>
        <dbReference type="ChEBI" id="CHEBI:82703"/>
        <dbReference type="ChEBI" id="CHEBI:82706"/>
        <dbReference type="EC" id="3.5.1.118"/>
    </reaction>
</comment>
<dbReference type="UniPathway" id="UPA01014"/>
<dbReference type="PROSITE" id="PS51278">
    <property type="entry name" value="GATASE_TYPE_2"/>
    <property type="match status" value="1"/>
</dbReference>
<keyword evidence="2" id="KW-0378">Hydrolase</keyword>
<dbReference type="PANTHER" id="PTHR43187">
    <property type="entry name" value="GLUTAMINE AMIDOTRANSFERASE DUG3-RELATED"/>
    <property type="match status" value="1"/>
</dbReference>
<protein>
    <recommendedName>
        <fullName evidence="2">Gamma-glutamyl-hercynylcysteine sulfoxide hydrolase</fullName>
        <ecNumber evidence="2">3.5.1.118</ecNumber>
    </recommendedName>
    <alternativeName>
        <fullName evidence="2">Gamma-glutamyl hercynylcysteine S-oxide hydrolase</fullName>
    </alternativeName>
</protein>
<evidence type="ECO:0000259" key="3">
    <source>
        <dbReference type="PROSITE" id="PS51278"/>
    </source>
</evidence>
<dbReference type="InterPro" id="IPR017932">
    <property type="entry name" value="GATase_2_dom"/>
</dbReference>
<keyword evidence="1 2" id="KW-0315">Glutamine amidotransferase</keyword>
<dbReference type="NCBIfam" id="TIGR03442">
    <property type="entry name" value="ergothioneine biosynthesis protein EgtC"/>
    <property type="match status" value="1"/>
</dbReference>
<dbReference type="EMBL" id="CP021354">
    <property type="protein sequence ID" value="AWK73926.1"/>
    <property type="molecule type" value="Genomic_DNA"/>
</dbReference>
<comment type="pathway">
    <text evidence="2">Amino-acid biosynthesis; ergothioneine biosynthesis.</text>
</comment>
<dbReference type="InterPro" id="IPR017808">
    <property type="entry name" value="EgtC"/>
</dbReference>
<sequence length="247" mass="27068">MCRHLGYLGPDVSVGELIGWGENSLLRQSWAPRDMRHGGTINADGFGVGWWGQDAFSRYRSQQPLWSDPVLRETLPQIRSGAVVAATRSATVGMPVQATACAPFTDRTWAFSHNGLVKGWPETLGPLAEQLPVTDLLQLEAPTDSAALWLLLQRALAEQGPEKALTTLVRAVDAAAPKSRLNFLLGDGRELWATTWDHSLSVLVDDDRAIVMSEPFDDDPGWQSVPDRHIVYARPGHLIITPLEMGA</sequence>
<dbReference type="PANTHER" id="PTHR43187:SF2">
    <property type="entry name" value="GAMMA-GLUTAMYL-HERCYNYLCYSTEINE SULFOXIDE HYDROLASE"/>
    <property type="match status" value="1"/>
</dbReference>
<gene>
    <name evidence="2" type="primary">egtC</name>
    <name evidence="4" type="ORF">CBI38_22560</name>
</gene>
<dbReference type="AlphaFoldDB" id="A0A2S2BZ58"/>
<organism evidence="4 5">
    <name type="scientific">Rhodococcus oxybenzonivorans</name>
    <dbReference type="NCBI Taxonomy" id="1990687"/>
    <lineage>
        <taxon>Bacteria</taxon>
        <taxon>Bacillati</taxon>
        <taxon>Actinomycetota</taxon>
        <taxon>Actinomycetes</taxon>
        <taxon>Mycobacteriales</taxon>
        <taxon>Nocardiaceae</taxon>
        <taxon>Rhodococcus</taxon>
    </lineage>
</organism>
<dbReference type="InterPro" id="IPR026869">
    <property type="entry name" value="EgtC-like"/>
</dbReference>
<evidence type="ECO:0000256" key="1">
    <source>
        <dbReference type="ARBA" id="ARBA00022962"/>
    </source>
</evidence>
<dbReference type="OrthoDB" id="9804310at2"/>
<evidence type="ECO:0000256" key="2">
    <source>
        <dbReference type="HAMAP-Rule" id="MF_02036"/>
    </source>
</evidence>
<dbReference type="GO" id="GO:0052699">
    <property type="term" value="P:ergothioneine biosynthetic process"/>
    <property type="evidence" value="ECO:0007669"/>
    <property type="project" value="UniProtKB-UniRule"/>
</dbReference>
<dbReference type="EC" id="3.5.1.118" evidence="2"/>
<proteinExistence type="inferred from homology"/>
<dbReference type="HAMAP" id="MF_02036">
    <property type="entry name" value="EgtC"/>
    <property type="match status" value="1"/>
</dbReference>
<dbReference type="CDD" id="cd01908">
    <property type="entry name" value="YafJ"/>
    <property type="match status" value="1"/>
</dbReference>
<evidence type="ECO:0000313" key="5">
    <source>
        <dbReference type="Proteomes" id="UP000245711"/>
    </source>
</evidence>
<name>A0A2S2BZ58_9NOCA</name>